<feature type="compositionally biased region" description="Pro residues" evidence="1">
    <location>
        <begin position="299"/>
        <end position="311"/>
    </location>
</feature>
<accession>A0A1I1T823</accession>
<dbReference type="STRING" id="54.SAMN02745121_00425"/>
<name>A0A1I1T823_9BACT</name>
<dbReference type="RefSeq" id="WP_100792702.1">
    <property type="nucleotide sequence ID" value="NZ_FOMX01000002.1"/>
</dbReference>
<gene>
    <name evidence="2" type="ORF">SAMN02745121_00425</name>
</gene>
<reference evidence="3" key="1">
    <citation type="submission" date="2016-10" db="EMBL/GenBank/DDBJ databases">
        <authorList>
            <person name="Varghese N."/>
            <person name="Submissions S."/>
        </authorList>
    </citation>
    <scope>NUCLEOTIDE SEQUENCE [LARGE SCALE GENOMIC DNA]</scope>
    <source>
        <strain evidence="3">ATCC 25963</strain>
    </source>
</reference>
<feature type="compositionally biased region" description="Basic and acidic residues" evidence="1">
    <location>
        <begin position="285"/>
        <end position="296"/>
    </location>
</feature>
<protein>
    <submittedName>
        <fullName evidence="2">Uncharacterized protein</fullName>
    </submittedName>
</protein>
<feature type="region of interest" description="Disordered" evidence="1">
    <location>
        <begin position="447"/>
        <end position="504"/>
    </location>
</feature>
<proteinExistence type="predicted"/>
<dbReference type="EMBL" id="FOMX01000002">
    <property type="protein sequence ID" value="SFD52443.1"/>
    <property type="molecule type" value="Genomic_DNA"/>
</dbReference>
<evidence type="ECO:0000313" key="3">
    <source>
        <dbReference type="Proteomes" id="UP000199400"/>
    </source>
</evidence>
<feature type="region of interest" description="Disordered" evidence="1">
    <location>
        <begin position="283"/>
        <end position="359"/>
    </location>
</feature>
<keyword evidence="3" id="KW-1185">Reference proteome</keyword>
<dbReference type="Proteomes" id="UP000199400">
    <property type="component" value="Unassembled WGS sequence"/>
</dbReference>
<evidence type="ECO:0000256" key="1">
    <source>
        <dbReference type="SAM" id="MobiDB-lite"/>
    </source>
</evidence>
<feature type="compositionally biased region" description="Low complexity" evidence="1">
    <location>
        <begin position="406"/>
        <end position="416"/>
    </location>
</feature>
<dbReference type="PROSITE" id="PS51257">
    <property type="entry name" value="PROKAR_LIPOPROTEIN"/>
    <property type="match status" value="1"/>
</dbReference>
<feature type="region of interest" description="Disordered" evidence="1">
    <location>
        <begin position="390"/>
        <end position="419"/>
    </location>
</feature>
<dbReference type="AlphaFoldDB" id="A0A1I1T823"/>
<feature type="compositionally biased region" description="Low complexity" evidence="1">
    <location>
        <begin position="447"/>
        <end position="489"/>
    </location>
</feature>
<sequence>MPARLRFVPLFFAAALGCGLHLHRPRDAATAEGADSELKASRLVDGFTEELAQSQAMLTDEVAAAQAWAEVGRNRDLLDILGARGEADPEVQVLFFTRCRARFKGDGWTTLCSKISTRLHALVGHAFPLVDPPAPVTGRTKSPPVAAPDPAADLLRELRTLQRHWKGPDSGESRLARAVNEHQMAARALHLGSADAAGPGCPALLRPGSSPVLQASVDRQRRLCMDRRDNLVALRERVVCDGPACGPSELGATLDQLLAVHDALQQHHEELSRRLFAYEAAKQPCSEREPPAKGKPELNPQPRPSQPAPSRPPREPAQPSTPSLSTPPPAQPRSGSVAARPVPGAMSGPSAPVAADTTSGAGLPVPGAMSLGPGPFAPVATAMSFGATRPVPGAMSPKTGPIEHVGTNTSSSTGSSKPVRLDLSFQPALFPGAGLLGKPWLASAAPVTATPSTPAAGTPTPSPGAAPSTTGGTAAPTPGGAATPAPSTSFTPNPGTATPAPSAGGVVFTPGSGVCDEAVLQTRFAELAEVPIPAILTTHDLRPLAELGRFHQLAEQLAAVDALIETRQIRARRKAAADADPAAAEALAGAPRFARVVHTTITGIDRLQQTVDTLELAVLALIRETLRVEHDALAAAIGHGERRLRLARAKLAAQLEEAVLLMEAQASLTNLERAGCPALALVTAYEGGKCRDELTKSLIAFGNAWTLGRANQKRVDALDLGVRHDASIVRSRAAMALRQVYLAAGVTELVRFTRGGMAPEALAQLIVSTVGFGVLAGAVLAP</sequence>
<organism evidence="2 3">
    <name type="scientific">Nannocystis exedens</name>
    <dbReference type="NCBI Taxonomy" id="54"/>
    <lineage>
        <taxon>Bacteria</taxon>
        <taxon>Pseudomonadati</taxon>
        <taxon>Myxococcota</taxon>
        <taxon>Polyangia</taxon>
        <taxon>Nannocystales</taxon>
        <taxon>Nannocystaceae</taxon>
        <taxon>Nannocystis</taxon>
    </lineage>
</organism>
<evidence type="ECO:0000313" key="2">
    <source>
        <dbReference type="EMBL" id="SFD52443.1"/>
    </source>
</evidence>